<protein>
    <recommendedName>
        <fullName evidence="2">Thioredoxin domain-containing protein 17</fullName>
    </recommendedName>
</protein>
<evidence type="ECO:0000256" key="1">
    <source>
        <dbReference type="ARBA" id="ARBA00008987"/>
    </source>
</evidence>
<dbReference type="GO" id="GO:0047134">
    <property type="term" value="F:protein-disulfide reductase [NAD(P)H] activity"/>
    <property type="evidence" value="ECO:0007669"/>
    <property type="project" value="InterPro"/>
</dbReference>
<evidence type="ECO:0000259" key="3">
    <source>
        <dbReference type="Pfam" id="PF06110"/>
    </source>
</evidence>
<gene>
    <name evidence="4" type="ORF">LSTR_LSTR010699</name>
</gene>
<accession>A0A482WSY1</accession>
<keyword evidence="5" id="KW-1185">Reference proteome</keyword>
<dbReference type="SUPFAM" id="SSF52833">
    <property type="entry name" value="Thioredoxin-like"/>
    <property type="match status" value="1"/>
</dbReference>
<organism evidence="4 5">
    <name type="scientific">Laodelphax striatellus</name>
    <name type="common">Small brown planthopper</name>
    <name type="synonym">Delphax striatella</name>
    <dbReference type="NCBI Taxonomy" id="195883"/>
    <lineage>
        <taxon>Eukaryota</taxon>
        <taxon>Metazoa</taxon>
        <taxon>Ecdysozoa</taxon>
        <taxon>Arthropoda</taxon>
        <taxon>Hexapoda</taxon>
        <taxon>Insecta</taxon>
        <taxon>Pterygota</taxon>
        <taxon>Neoptera</taxon>
        <taxon>Paraneoptera</taxon>
        <taxon>Hemiptera</taxon>
        <taxon>Auchenorrhyncha</taxon>
        <taxon>Fulgoroidea</taxon>
        <taxon>Delphacidae</taxon>
        <taxon>Criomorphinae</taxon>
        <taxon>Laodelphax</taxon>
    </lineage>
</organism>
<reference evidence="4 5" key="1">
    <citation type="journal article" date="2017" name="Gigascience">
        <title>Genome sequence of the small brown planthopper, Laodelphax striatellus.</title>
        <authorList>
            <person name="Zhu J."/>
            <person name="Jiang F."/>
            <person name="Wang X."/>
            <person name="Yang P."/>
            <person name="Bao Y."/>
            <person name="Zhao W."/>
            <person name="Wang W."/>
            <person name="Lu H."/>
            <person name="Wang Q."/>
            <person name="Cui N."/>
            <person name="Li J."/>
            <person name="Chen X."/>
            <person name="Luo L."/>
            <person name="Yu J."/>
            <person name="Kang L."/>
            <person name="Cui F."/>
        </authorList>
    </citation>
    <scope>NUCLEOTIDE SEQUENCE [LARGE SCALE GENOMIC DNA]</scope>
    <source>
        <strain evidence="4">Lst14</strain>
    </source>
</reference>
<dbReference type="OrthoDB" id="78947at2759"/>
<dbReference type="InterPro" id="IPR010357">
    <property type="entry name" value="TXNDC17_dom"/>
</dbReference>
<name>A0A482WSY1_LAOST</name>
<dbReference type="SMR" id="A0A482WSY1"/>
<comment type="similarity">
    <text evidence="1">Belongs to the thioredoxin family.</text>
</comment>
<dbReference type="STRING" id="195883.A0A482WSY1"/>
<feature type="domain" description="Thioredoxin" evidence="3">
    <location>
        <begin position="7"/>
        <end position="77"/>
    </location>
</feature>
<proteinExistence type="inferred from homology"/>
<dbReference type="PANTHER" id="PTHR12452">
    <property type="entry name" value="42-9-9 PROTEIN-RELATED"/>
    <property type="match status" value="1"/>
</dbReference>
<evidence type="ECO:0000256" key="2">
    <source>
        <dbReference type="ARBA" id="ARBA00016949"/>
    </source>
</evidence>
<dbReference type="InterPro" id="IPR036249">
    <property type="entry name" value="Thioredoxin-like_sf"/>
</dbReference>
<dbReference type="GO" id="GO:0005829">
    <property type="term" value="C:cytosol"/>
    <property type="evidence" value="ECO:0007669"/>
    <property type="project" value="TreeGrafter"/>
</dbReference>
<dbReference type="Pfam" id="PF06110">
    <property type="entry name" value="TXD17-like_Trx"/>
    <property type="match status" value="1"/>
</dbReference>
<evidence type="ECO:0000313" key="5">
    <source>
        <dbReference type="Proteomes" id="UP000291343"/>
    </source>
</evidence>
<comment type="caution">
    <text evidence="4">The sequence shown here is derived from an EMBL/GenBank/DDBJ whole genome shotgun (WGS) entry which is preliminary data.</text>
</comment>
<sequence>MVKRYNVDGIEEFNSKIKELEALNETLFVMFSGSPNEEGHSWCPACQIAEPIVDEVLEKYKDNDSVHFLFVRVGDRPL</sequence>
<dbReference type="InParanoid" id="A0A482WSY1"/>
<dbReference type="InterPro" id="IPR045108">
    <property type="entry name" value="TXNDC17-like"/>
</dbReference>
<dbReference type="AlphaFoldDB" id="A0A482WSY1"/>
<evidence type="ECO:0000313" key="4">
    <source>
        <dbReference type="EMBL" id="RZF36588.1"/>
    </source>
</evidence>
<dbReference type="Gene3D" id="3.40.30.10">
    <property type="entry name" value="Glutaredoxin"/>
    <property type="match status" value="1"/>
</dbReference>
<dbReference type="Proteomes" id="UP000291343">
    <property type="component" value="Unassembled WGS sequence"/>
</dbReference>
<dbReference type="EMBL" id="QKKF02026142">
    <property type="protein sequence ID" value="RZF36588.1"/>
    <property type="molecule type" value="Genomic_DNA"/>
</dbReference>
<dbReference type="PANTHER" id="PTHR12452:SF0">
    <property type="entry name" value="THIOREDOXIN DOMAIN-CONTAINING PROTEIN 17"/>
    <property type="match status" value="1"/>
</dbReference>
<dbReference type="FunCoup" id="A0A482WSY1">
    <property type="interactions" value="1013"/>
</dbReference>